<evidence type="ECO:0000256" key="2">
    <source>
        <dbReference type="ARBA" id="ARBA00022614"/>
    </source>
</evidence>
<gene>
    <name evidence="9" type="ORF">pdam_00008850</name>
</gene>
<evidence type="ECO:0000256" key="5">
    <source>
        <dbReference type="ARBA" id="ARBA00022989"/>
    </source>
</evidence>
<dbReference type="SUPFAM" id="SSF81321">
    <property type="entry name" value="Family A G protein-coupled receptor-like"/>
    <property type="match status" value="2"/>
</dbReference>
<dbReference type="STRING" id="46731.A0A3M6US18"/>
<evidence type="ECO:0000256" key="6">
    <source>
        <dbReference type="ARBA" id="ARBA00023136"/>
    </source>
</evidence>
<dbReference type="PANTHER" id="PTHR24372:SF77">
    <property type="entry name" value="G-PROTEIN COUPLED RECEPTORS FAMILY 1 PROFILE DOMAIN-CONTAINING PROTEIN"/>
    <property type="match status" value="1"/>
</dbReference>
<evidence type="ECO:0000259" key="8">
    <source>
        <dbReference type="PROSITE" id="PS50262"/>
    </source>
</evidence>
<dbReference type="InterPro" id="IPR017452">
    <property type="entry name" value="GPCR_Rhodpsn_7TM"/>
</dbReference>
<reference evidence="9 10" key="1">
    <citation type="journal article" date="2018" name="Sci. Rep.">
        <title>Comparative analysis of the Pocillopora damicornis genome highlights role of immune system in coral evolution.</title>
        <authorList>
            <person name="Cunning R."/>
            <person name="Bay R.A."/>
            <person name="Gillette P."/>
            <person name="Baker A.C."/>
            <person name="Traylor-Knowles N."/>
        </authorList>
    </citation>
    <scope>NUCLEOTIDE SEQUENCE [LARGE SCALE GENOMIC DNA]</scope>
    <source>
        <strain evidence="9">RSMAS</strain>
        <tissue evidence="9">Whole animal</tissue>
    </source>
</reference>
<organism evidence="9 10">
    <name type="scientific">Pocillopora damicornis</name>
    <name type="common">Cauliflower coral</name>
    <name type="synonym">Millepora damicornis</name>
    <dbReference type="NCBI Taxonomy" id="46731"/>
    <lineage>
        <taxon>Eukaryota</taxon>
        <taxon>Metazoa</taxon>
        <taxon>Cnidaria</taxon>
        <taxon>Anthozoa</taxon>
        <taxon>Hexacorallia</taxon>
        <taxon>Scleractinia</taxon>
        <taxon>Astrocoeniina</taxon>
        <taxon>Pocilloporidae</taxon>
        <taxon>Pocillopora</taxon>
    </lineage>
</organism>
<dbReference type="GO" id="GO:0007189">
    <property type="term" value="P:adenylate cyclase-activating G protein-coupled receptor signaling pathway"/>
    <property type="evidence" value="ECO:0007669"/>
    <property type="project" value="TreeGrafter"/>
</dbReference>
<dbReference type="GO" id="GO:0008528">
    <property type="term" value="F:G protein-coupled peptide receptor activity"/>
    <property type="evidence" value="ECO:0007669"/>
    <property type="project" value="TreeGrafter"/>
</dbReference>
<comment type="caution">
    <text evidence="9">The sequence shown here is derived from an EMBL/GenBank/DDBJ whole genome shotgun (WGS) entry which is preliminary data.</text>
</comment>
<evidence type="ECO:0000256" key="1">
    <source>
        <dbReference type="ARBA" id="ARBA00004370"/>
    </source>
</evidence>
<sequence>MDNINVCGGSVEIAGKPISRLSIGKQTQKFATRNFQRLTAASDSGIGFWFYLLLYPYGLNSIKFYGCRSLDTNLMCCHMHKEDADCAFIDNDDFANCENMFKNPIPRKSIWAIGSLSLAGSVFVITWRSVFKDTNTVQSIMLLHLAVFDGLMGAYLITLGVKDLLWRGEYYLHDFQWRSSLACQITGATSLLSSEFSLMLMALISADRLKNIVFPFRGGALSRNMTHILCAIIWLEDAECAFIDNDDFANCESMFKNAAPRQSIWAIGIFSLVGAVFVITWRVIFKEKNVVQSIMLLHLAVSDGLMGIYLVSIGTKDLLWRGEYYLHDFQWRSGLSCQIIGAISLLSSEVSVMMMTLISADRLKNIVFPYQGASLKPKATHILCIIIWAIGFLMAFLPMFGIQYFEDPFRYHSYYGRSVNIQ</sequence>
<dbReference type="Pfam" id="PF00001">
    <property type="entry name" value="7tm_1"/>
    <property type="match status" value="1"/>
</dbReference>
<name>A0A3M6US18_POCDA</name>
<feature type="domain" description="G-protein coupled receptors family 1 profile" evidence="8">
    <location>
        <begin position="274"/>
        <end position="422"/>
    </location>
</feature>
<keyword evidence="10" id="KW-1185">Reference proteome</keyword>
<dbReference type="GO" id="GO:0009755">
    <property type="term" value="P:hormone-mediated signaling pathway"/>
    <property type="evidence" value="ECO:0007669"/>
    <property type="project" value="TreeGrafter"/>
</dbReference>
<feature type="transmembrane region" description="Helical" evidence="7">
    <location>
        <begin position="296"/>
        <end position="313"/>
    </location>
</feature>
<protein>
    <recommendedName>
        <fullName evidence="8">G-protein coupled receptors family 1 profile domain-containing protein</fullName>
    </recommendedName>
</protein>
<evidence type="ECO:0000256" key="4">
    <source>
        <dbReference type="ARBA" id="ARBA00022737"/>
    </source>
</evidence>
<feature type="transmembrane region" description="Helical" evidence="7">
    <location>
        <begin position="264"/>
        <end position="284"/>
    </location>
</feature>
<feature type="domain" description="G-protein coupled receptors family 1 profile" evidence="8">
    <location>
        <begin position="120"/>
        <end position="235"/>
    </location>
</feature>
<feature type="transmembrane region" description="Helical" evidence="7">
    <location>
        <begin position="379"/>
        <end position="405"/>
    </location>
</feature>
<feature type="transmembrane region" description="Helical" evidence="7">
    <location>
        <begin position="142"/>
        <end position="161"/>
    </location>
</feature>
<evidence type="ECO:0000313" key="9">
    <source>
        <dbReference type="EMBL" id="RMX56451.1"/>
    </source>
</evidence>
<dbReference type="EMBL" id="RCHS01000841">
    <property type="protein sequence ID" value="RMX56451.1"/>
    <property type="molecule type" value="Genomic_DNA"/>
</dbReference>
<dbReference type="GO" id="GO:0005886">
    <property type="term" value="C:plasma membrane"/>
    <property type="evidence" value="ECO:0007669"/>
    <property type="project" value="TreeGrafter"/>
</dbReference>
<dbReference type="PROSITE" id="PS50262">
    <property type="entry name" value="G_PROTEIN_RECEP_F1_2"/>
    <property type="match status" value="2"/>
</dbReference>
<dbReference type="AlphaFoldDB" id="A0A3M6US18"/>
<proteinExistence type="predicted"/>
<dbReference type="Proteomes" id="UP000275408">
    <property type="component" value="Unassembled WGS sequence"/>
</dbReference>
<keyword evidence="2" id="KW-0433">Leucine-rich repeat</keyword>
<feature type="transmembrane region" description="Helical" evidence="7">
    <location>
        <begin position="110"/>
        <end position="130"/>
    </location>
</feature>
<dbReference type="OrthoDB" id="6162523at2759"/>
<accession>A0A3M6US18</accession>
<evidence type="ECO:0000256" key="7">
    <source>
        <dbReference type="SAM" id="Phobius"/>
    </source>
</evidence>
<dbReference type="Gene3D" id="1.20.1070.10">
    <property type="entry name" value="Rhodopsin 7-helix transmembrane proteins"/>
    <property type="match status" value="2"/>
</dbReference>
<comment type="subcellular location">
    <subcellularLocation>
        <location evidence="1">Membrane</location>
    </subcellularLocation>
</comment>
<keyword evidence="6 7" id="KW-0472">Membrane</keyword>
<dbReference type="InterPro" id="IPR000276">
    <property type="entry name" value="GPCR_Rhodpsn"/>
</dbReference>
<dbReference type="PANTHER" id="PTHR24372">
    <property type="entry name" value="GLYCOPROTEIN HORMONE RECEPTOR"/>
    <property type="match status" value="1"/>
</dbReference>
<evidence type="ECO:0000256" key="3">
    <source>
        <dbReference type="ARBA" id="ARBA00022692"/>
    </source>
</evidence>
<keyword evidence="3 7" id="KW-0812">Transmembrane</keyword>
<evidence type="ECO:0000313" key="10">
    <source>
        <dbReference type="Proteomes" id="UP000275408"/>
    </source>
</evidence>
<keyword evidence="5 7" id="KW-1133">Transmembrane helix</keyword>
<keyword evidence="4" id="KW-0677">Repeat</keyword>